<dbReference type="KEGG" id="bbel:109466816"/>
<proteinExistence type="predicted"/>
<sequence>MGLTTARHPTPASTWNADTTRHTDKVTAASVQTSSHPVTGKSTTQQKGIVTATTKGSGGPATTTSATRRPGIVTSATGGDGSSRVTSVGSLATTLLTSSTKTWDNFTVNTEEYMENMICYVCEGMSSGCLTGEGLEDFATECQQNEACWVERIGAGDLEGKAVYYRRSCQPRCTEYWQEEVCMTADGQAKVCRLCCTEDRCNTHVLTGHSAAQSPGRSHTDTTVASFKLVSILALTVCLDILAIAT</sequence>
<feature type="compositionally biased region" description="Low complexity" evidence="1">
    <location>
        <begin position="51"/>
        <end position="71"/>
    </location>
</feature>
<dbReference type="InterPro" id="IPR045860">
    <property type="entry name" value="Snake_toxin-like_sf"/>
</dbReference>
<gene>
    <name evidence="3" type="primary">LOC109466816</name>
</gene>
<dbReference type="Proteomes" id="UP000515135">
    <property type="component" value="Unplaced"/>
</dbReference>
<dbReference type="OrthoDB" id="10149280at2759"/>
<dbReference type="CDD" id="cd00117">
    <property type="entry name" value="TFP"/>
    <property type="match status" value="1"/>
</dbReference>
<feature type="compositionally biased region" description="Polar residues" evidence="1">
    <location>
        <begin position="29"/>
        <end position="48"/>
    </location>
</feature>
<dbReference type="GeneID" id="109466816"/>
<name>A0A6P4YDK6_BRABE</name>
<feature type="region of interest" description="Disordered" evidence="1">
    <location>
        <begin position="1"/>
        <end position="84"/>
    </location>
</feature>
<dbReference type="RefSeq" id="XP_019620219.1">
    <property type="nucleotide sequence ID" value="XM_019764660.1"/>
</dbReference>
<dbReference type="AlphaFoldDB" id="A0A6P4YDK6"/>
<reference evidence="3" key="1">
    <citation type="submission" date="2025-08" db="UniProtKB">
        <authorList>
            <consortium name="RefSeq"/>
        </authorList>
    </citation>
    <scope>IDENTIFICATION</scope>
    <source>
        <tissue evidence="3">Gonad</tissue>
    </source>
</reference>
<accession>A0A6P4YDK6</accession>
<dbReference type="SUPFAM" id="SSF57302">
    <property type="entry name" value="Snake toxin-like"/>
    <property type="match status" value="1"/>
</dbReference>
<evidence type="ECO:0000313" key="2">
    <source>
        <dbReference type="Proteomes" id="UP000515135"/>
    </source>
</evidence>
<evidence type="ECO:0000256" key="1">
    <source>
        <dbReference type="SAM" id="MobiDB-lite"/>
    </source>
</evidence>
<evidence type="ECO:0000313" key="3">
    <source>
        <dbReference type="RefSeq" id="XP_019620219.1"/>
    </source>
</evidence>
<organism evidence="2 3">
    <name type="scientific">Branchiostoma belcheri</name>
    <name type="common">Amphioxus</name>
    <dbReference type="NCBI Taxonomy" id="7741"/>
    <lineage>
        <taxon>Eukaryota</taxon>
        <taxon>Metazoa</taxon>
        <taxon>Chordata</taxon>
        <taxon>Cephalochordata</taxon>
        <taxon>Leptocardii</taxon>
        <taxon>Amphioxiformes</taxon>
        <taxon>Branchiostomatidae</taxon>
        <taxon>Branchiostoma</taxon>
    </lineage>
</organism>
<keyword evidence="2" id="KW-1185">Reference proteome</keyword>
<protein>
    <submittedName>
        <fullName evidence="3">Uncharacterized protein LOC109466816</fullName>
    </submittedName>
</protein>